<evidence type="ECO:0008006" key="3">
    <source>
        <dbReference type="Google" id="ProtNLM"/>
    </source>
</evidence>
<organism evidence="1 2">
    <name type="scientific">Psychrobacter halodurans</name>
    <dbReference type="NCBI Taxonomy" id="2818439"/>
    <lineage>
        <taxon>Bacteria</taxon>
        <taxon>Pseudomonadati</taxon>
        <taxon>Pseudomonadota</taxon>
        <taxon>Gammaproteobacteria</taxon>
        <taxon>Moraxellales</taxon>
        <taxon>Moraxellaceae</taxon>
        <taxon>Psychrobacter</taxon>
    </lineage>
</organism>
<dbReference type="Proteomes" id="UP000664161">
    <property type="component" value="Unassembled WGS sequence"/>
</dbReference>
<gene>
    <name evidence="1" type="ORF">J3491_04365</name>
</gene>
<evidence type="ECO:0000313" key="2">
    <source>
        <dbReference type="Proteomes" id="UP000664161"/>
    </source>
</evidence>
<reference evidence="1 2" key="1">
    <citation type="submission" date="2021-03" db="EMBL/GenBank/DDBJ databases">
        <authorList>
            <person name="Shang D.-D."/>
            <person name="Du Z.-J."/>
            <person name="Chen G.-J."/>
        </authorList>
    </citation>
    <scope>NUCLEOTIDE SEQUENCE [LARGE SCALE GENOMIC DNA]</scope>
    <source>
        <strain evidence="1 2">F2608</strain>
    </source>
</reference>
<proteinExistence type="predicted"/>
<accession>A0AAW4IUX4</accession>
<evidence type="ECO:0000313" key="1">
    <source>
        <dbReference type="EMBL" id="MBO1516568.1"/>
    </source>
</evidence>
<dbReference type="EMBL" id="JAGBKN010000006">
    <property type="protein sequence ID" value="MBO1516568.1"/>
    <property type="molecule type" value="Genomic_DNA"/>
</dbReference>
<name>A0AAW4IUX4_9GAMM</name>
<protein>
    <recommendedName>
        <fullName evidence="3">ATP-binding protein</fullName>
    </recommendedName>
</protein>
<dbReference type="AlphaFoldDB" id="A0AAW4IUX4"/>
<sequence length="355" mass="40745">MKKTTLEQKNWIKKLNIKVRKSHSKKDRTIRLISHSKKRIEFNKKLSLFHGNERTKIIKVLRSLSKNTYNQLYLDFRKLELIEPLTALHIVHVLNKYEDLDIRFKSRHSQSIVPRAVFTLLGLDRVLGLSKITKNKHIEIVDNWHMFSGNNCDLPEDMQSHILMIYQKFTDQNIPFKLVTAINEAINNVIQHAYMKSSDPDFQKWYALTRIDEKCIVVVVSDLGVTIPETAPLSILEVLQGKANKVKEGILGADLASLKDHSDSKLIQLATNLDTTRTKEKGRGKGFNDILDLVRRTNEFPEIKQVHTSVLSKSGSYLLQSNSDGSAKELSLNKNFDDFESKIEGTVISWVIRLV</sequence>
<comment type="caution">
    <text evidence="1">The sequence shown here is derived from an EMBL/GenBank/DDBJ whole genome shotgun (WGS) entry which is preliminary data.</text>
</comment>
<dbReference type="RefSeq" id="WP_100749081.1">
    <property type="nucleotide sequence ID" value="NZ_JAGBKN010000006.1"/>
</dbReference>
<keyword evidence="2" id="KW-1185">Reference proteome</keyword>